<dbReference type="GO" id="GO:0140359">
    <property type="term" value="F:ABC-type transporter activity"/>
    <property type="evidence" value="ECO:0007669"/>
    <property type="project" value="InterPro"/>
</dbReference>
<dbReference type="InterPro" id="IPR017871">
    <property type="entry name" value="ABC_transporter-like_CS"/>
</dbReference>
<feature type="region of interest" description="Disordered" evidence="9">
    <location>
        <begin position="1154"/>
        <end position="1197"/>
    </location>
</feature>
<dbReference type="PROSITE" id="PS00211">
    <property type="entry name" value="ABC_TRANSPORTER_1"/>
    <property type="match status" value="1"/>
</dbReference>
<dbReference type="EMBL" id="CACRXK020002075">
    <property type="protein sequence ID" value="CAB3992559.1"/>
    <property type="molecule type" value="Genomic_DNA"/>
</dbReference>
<dbReference type="GO" id="GO:0005319">
    <property type="term" value="F:lipid transporter activity"/>
    <property type="evidence" value="ECO:0007669"/>
    <property type="project" value="TreeGrafter"/>
</dbReference>
<keyword evidence="7 8" id="KW-1015">Disulfide bond</keyword>
<feature type="transmembrane region" description="Helical" evidence="10">
    <location>
        <begin position="674"/>
        <end position="698"/>
    </location>
</feature>
<dbReference type="FunFam" id="3.40.50.300:FF:000264">
    <property type="entry name" value="ATP-binding cassette, sub-family A (ABC1), member 1"/>
    <property type="match status" value="1"/>
</dbReference>
<feature type="transmembrane region" description="Helical" evidence="10">
    <location>
        <begin position="813"/>
        <end position="836"/>
    </location>
</feature>
<feature type="transmembrane region" description="Helical" evidence="10">
    <location>
        <begin position="24"/>
        <end position="44"/>
    </location>
</feature>
<evidence type="ECO:0000256" key="1">
    <source>
        <dbReference type="ARBA" id="ARBA00004141"/>
    </source>
</evidence>
<keyword evidence="6 10" id="KW-0472">Membrane</keyword>
<keyword evidence="2 10" id="KW-0812">Transmembrane</keyword>
<dbReference type="InterPro" id="IPR044913">
    <property type="entry name" value="P_trefoil_dom_sf"/>
</dbReference>
<dbReference type="Gene3D" id="3.40.50.300">
    <property type="entry name" value="P-loop containing nucleotide triphosphate hydrolases"/>
    <property type="match status" value="1"/>
</dbReference>
<evidence type="ECO:0000256" key="10">
    <source>
        <dbReference type="SAM" id="Phobius"/>
    </source>
</evidence>
<feature type="compositionally biased region" description="Basic and acidic residues" evidence="9">
    <location>
        <begin position="1154"/>
        <end position="1167"/>
    </location>
</feature>
<comment type="caution">
    <text evidence="11">The sequence shown here is derived from an EMBL/GenBank/DDBJ whole genome shotgun (WGS) entry which is preliminary data.</text>
</comment>
<evidence type="ECO:0000256" key="4">
    <source>
        <dbReference type="ARBA" id="ARBA00022840"/>
    </source>
</evidence>
<gene>
    <name evidence="11" type="ORF">PACLA_8A049114</name>
</gene>
<evidence type="ECO:0000256" key="2">
    <source>
        <dbReference type="ARBA" id="ARBA00022692"/>
    </source>
</evidence>
<protein>
    <submittedName>
        <fullName evidence="11">ATP-binding cassette sub-family A member 1</fullName>
    </submittedName>
</protein>
<dbReference type="InterPro" id="IPR003439">
    <property type="entry name" value="ABC_transporter-like_ATP-bd"/>
</dbReference>
<dbReference type="SMART" id="SM00018">
    <property type="entry name" value="PD"/>
    <property type="match status" value="1"/>
</dbReference>
<comment type="caution">
    <text evidence="8">Lacks conserved residue(s) required for the propagation of feature annotation.</text>
</comment>
<sequence>MALKLFGQIKLLLWKNFSIRRRQWLRNAVEILWPLMLFLILVLVRKRRPAAFRPTVVYRPQALPSAGLVPFMRSFFCDFADYGIQYNGSNSVDLPNSKMLLDVLEAVQNYLENQTSTQTSTQDPTVSSLVKNPENITEFLIKNMSFSRNLADSFMQARVNTSKFGGRGATFLLPFVLAPPVLPSLPTGQNRTILYNSLQRACNLSSWDGYLIFSSPENATAFKEIVCNLSRSQVNELPFELRNQLTFPTFPNDLLTLMQKLSGNGGLYEAICEKKIDPNIQEDDEQQTLKPKQEKEKEEAQNKIKKNSCAWFAQQDQGKFEYHNNTDKKQCSAVKPELRSDCGWGGINKKACERIGCCHDDTIADTFYCYCPANDRCCMFRACLLDNIGSRVSAPGSKSFFLQLMKTYMSAKILYTPDNPHTRTIIEKANFTFSEMGYVWERIRLAAKNGYFQVPQIDSLDMSLLQLFASAYGIELNGLGSTSNNVQMLGRLIAENGDCLSFDYFKPVEDERAAEKIVLSEKGYAPLASVVFTNVPDDAGEIPAHVEYKIRQEIDTVQNPRWQRHRYWRPGPENSMWRLRYKFFGFIFLQDMIDRGITEVHANETIETTGMFLQMFPYPCYIFDRFSYTISNSMPLFMTLAWIYSVGMIIKTIVHEKETRLKEVMKVMGLTNSVHWLAWFITSVVMMMITTVLLVAVLKFGDILQYSDPTVIFVFFFVFTITTIMFCFLISVFFSRANVAAACGGLIYLTTYLPYVILTIFEENVQKPHLIASCLLSPTAFGIACRYFARFEEQGIGLQWSNLYTSPVYGDEFNVGGAMFMLIVDAIIYGLLTWYIEAVFPGQYGVPKPWYFPFMRSYWCSSRTKRIHGNHDTQVYRVLGEQGVELEQVDSPATPTDANVAIEREPRHLPLGISMRNLKKVYSNGKVAVDDLSLNLYSGQITSFLGHNGAGKTTTMSLLTGIYPPTAGTAFIEGNDIRSNMDEIRSSLGMCPQYNVLFDDLTVEEHLWFYAKLKGMDSELIPDEIEKFLANSQLIPKRKERSKFLSGGMKRKLSVSMAFVAGSKTVILDEPTAGVDPYARRAIWDLLLQYKPGRTILLSTHHMDEADVLGDRIAIIAQGKLCCCGTSLFLKSQYGSGYYLTLVKKDLVSHVRTRALEGESDPPRRDSDDDQSETSSRSIDEGVSLGDSSSEIGELSTDYDKPSQLSLTAFIKSYVAQAEMVESVGTEVTYVLPTGESYGGKFENLFEALSQNLERFNISSFGVSDTTLEEVFLKVASAASIEEEEEVKSSYPTRRVSVRNEKSKFERFKLMFQKKQRSVGMESVEDMNEASGEVMIEEDEEVEDDIDDVFRAPRIQPKATGLTLIKKQFIGLLRKRLSHAKRNRKGFISQIVLPALFVCLAMISAMLRPPVGLLPSLKLTTTDAIPQPNNMFFADARKSPSGKRLADTFVNPPGVGSHCISLKCSQERLHFGKGYATVPRSSRYLQSCSCKTGAAECSDKCCKYPPPHAPSDTGDTVFNITLRDYDDYLLRTTKEFRKRR</sequence>
<evidence type="ECO:0000256" key="5">
    <source>
        <dbReference type="ARBA" id="ARBA00022989"/>
    </source>
</evidence>
<name>A0A7D9HX97_PARCT</name>
<evidence type="ECO:0000313" key="11">
    <source>
        <dbReference type="EMBL" id="CAB3992559.1"/>
    </source>
</evidence>
<dbReference type="SUPFAM" id="SSF52540">
    <property type="entry name" value="P-loop containing nucleoside triphosphate hydrolases"/>
    <property type="match status" value="1"/>
</dbReference>
<dbReference type="CDD" id="cd03263">
    <property type="entry name" value="ABC_subfamily_A"/>
    <property type="match status" value="1"/>
</dbReference>
<dbReference type="SUPFAM" id="SSF57492">
    <property type="entry name" value="Trefoil"/>
    <property type="match status" value="1"/>
</dbReference>
<proteinExistence type="predicted"/>
<dbReference type="PROSITE" id="PS51448">
    <property type="entry name" value="P_TREFOIL_2"/>
    <property type="match status" value="1"/>
</dbReference>
<dbReference type="Pfam" id="PF00088">
    <property type="entry name" value="Trefoil"/>
    <property type="match status" value="1"/>
</dbReference>
<reference evidence="11" key="1">
    <citation type="submission" date="2020-04" db="EMBL/GenBank/DDBJ databases">
        <authorList>
            <person name="Alioto T."/>
            <person name="Alioto T."/>
            <person name="Gomez Garrido J."/>
        </authorList>
    </citation>
    <scope>NUCLEOTIDE SEQUENCE</scope>
    <source>
        <strain evidence="11">A484AB</strain>
    </source>
</reference>
<organism evidence="11 12">
    <name type="scientific">Paramuricea clavata</name>
    <name type="common">Red gorgonian</name>
    <name type="synonym">Violescent sea-whip</name>
    <dbReference type="NCBI Taxonomy" id="317549"/>
    <lineage>
        <taxon>Eukaryota</taxon>
        <taxon>Metazoa</taxon>
        <taxon>Cnidaria</taxon>
        <taxon>Anthozoa</taxon>
        <taxon>Octocorallia</taxon>
        <taxon>Malacalcyonacea</taxon>
        <taxon>Plexauridae</taxon>
        <taxon>Paramuricea</taxon>
    </lineage>
</organism>
<dbReference type="InterPro" id="IPR027417">
    <property type="entry name" value="P-loop_NTPase"/>
</dbReference>
<dbReference type="InterPro" id="IPR026082">
    <property type="entry name" value="ABCA"/>
</dbReference>
<evidence type="ECO:0000256" key="8">
    <source>
        <dbReference type="PROSITE-ProRule" id="PRU00779"/>
    </source>
</evidence>
<feature type="transmembrane region" description="Helical" evidence="10">
    <location>
        <begin position="1386"/>
        <end position="1407"/>
    </location>
</feature>
<feature type="transmembrane region" description="Helical" evidence="10">
    <location>
        <begin position="710"/>
        <end position="733"/>
    </location>
</feature>
<dbReference type="GO" id="GO:0016020">
    <property type="term" value="C:membrane"/>
    <property type="evidence" value="ECO:0007669"/>
    <property type="project" value="UniProtKB-SubCell"/>
</dbReference>
<feature type="transmembrane region" description="Helical" evidence="10">
    <location>
        <begin position="739"/>
        <end position="758"/>
    </location>
</feature>
<feature type="disulfide bond" evidence="8">
    <location>
        <begin position="342"/>
        <end position="357"/>
    </location>
</feature>
<dbReference type="SMART" id="SM00382">
    <property type="entry name" value="AAA"/>
    <property type="match status" value="1"/>
</dbReference>
<dbReference type="OrthoDB" id="5977161at2759"/>
<dbReference type="GO" id="GO:0016887">
    <property type="term" value="F:ATP hydrolysis activity"/>
    <property type="evidence" value="ECO:0007669"/>
    <property type="project" value="InterPro"/>
</dbReference>
<dbReference type="Pfam" id="PF12698">
    <property type="entry name" value="ABC2_membrane_3"/>
    <property type="match status" value="1"/>
</dbReference>
<dbReference type="CDD" id="cd00111">
    <property type="entry name" value="Trefoil"/>
    <property type="match status" value="1"/>
</dbReference>
<feature type="disulfide bond" evidence="8">
    <location>
        <begin position="352"/>
        <end position="369"/>
    </location>
</feature>
<keyword evidence="3" id="KW-0547">Nucleotide-binding</keyword>
<dbReference type="PANTHER" id="PTHR19229">
    <property type="entry name" value="ATP-BINDING CASSETTE TRANSPORTER SUBFAMILY A ABCA"/>
    <property type="match status" value="1"/>
</dbReference>
<evidence type="ECO:0000313" key="12">
    <source>
        <dbReference type="Proteomes" id="UP001152795"/>
    </source>
</evidence>
<evidence type="ECO:0000256" key="3">
    <source>
        <dbReference type="ARBA" id="ARBA00022741"/>
    </source>
</evidence>
<evidence type="ECO:0000256" key="7">
    <source>
        <dbReference type="ARBA" id="ARBA00023157"/>
    </source>
</evidence>
<dbReference type="InterPro" id="IPR000519">
    <property type="entry name" value="P_trefoil_dom"/>
</dbReference>
<accession>A0A7D9HX97</accession>
<keyword evidence="4 11" id="KW-0067">ATP-binding</keyword>
<dbReference type="InterPro" id="IPR003593">
    <property type="entry name" value="AAA+_ATPase"/>
</dbReference>
<keyword evidence="5 10" id="KW-1133">Transmembrane helix</keyword>
<dbReference type="PANTHER" id="PTHR19229:SF185">
    <property type="entry name" value="ABC TRANSPORTER DOMAIN-CONTAINING PROTEIN"/>
    <property type="match status" value="1"/>
</dbReference>
<keyword evidence="12" id="KW-1185">Reference proteome</keyword>
<dbReference type="GO" id="GO:0005524">
    <property type="term" value="F:ATP binding"/>
    <property type="evidence" value="ECO:0007669"/>
    <property type="project" value="UniProtKB-KW"/>
</dbReference>
<dbReference type="Pfam" id="PF00005">
    <property type="entry name" value="ABC_tran"/>
    <property type="match status" value="1"/>
</dbReference>
<comment type="subcellular location">
    <subcellularLocation>
        <location evidence="1">Membrane</location>
        <topology evidence="1">Multi-pass membrane protein</topology>
    </subcellularLocation>
</comment>
<feature type="transmembrane region" description="Helical" evidence="10">
    <location>
        <begin position="635"/>
        <end position="654"/>
    </location>
</feature>
<evidence type="ECO:0000256" key="9">
    <source>
        <dbReference type="SAM" id="MobiDB-lite"/>
    </source>
</evidence>
<dbReference type="Proteomes" id="UP001152795">
    <property type="component" value="Unassembled WGS sequence"/>
</dbReference>
<dbReference type="PROSITE" id="PS50893">
    <property type="entry name" value="ABC_TRANSPORTER_2"/>
    <property type="match status" value="1"/>
</dbReference>
<dbReference type="InterPro" id="IPR013525">
    <property type="entry name" value="ABC2_TM"/>
</dbReference>
<evidence type="ECO:0000256" key="6">
    <source>
        <dbReference type="ARBA" id="ARBA00023136"/>
    </source>
</evidence>
<dbReference type="Gene3D" id="4.10.110.10">
    <property type="entry name" value="Spasmolytic Protein, domain 1"/>
    <property type="match status" value="1"/>
</dbReference>